<dbReference type="EMBL" id="LXMA01000023">
    <property type="protein sequence ID" value="OAT72922.1"/>
    <property type="molecule type" value="Genomic_DNA"/>
</dbReference>
<keyword evidence="1" id="KW-1133">Transmembrane helix</keyword>
<dbReference type="Proteomes" id="UP000078290">
    <property type="component" value="Unassembled WGS sequence"/>
</dbReference>
<reference evidence="3" key="1">
    <citation type="submission" date="2016-05" db="EMBL/GenBank/DDBJ databases">
        <authorList>
            <person name="Wang W."/>
            <person name="Zhu L."/>
        </authorList>
    </citation>
    <scope>NUCLEOTIDE SEQUENCE [LARGE SCALE GENOMIC DNA]</scope>
    <source>
        <strain evidence="3">W-2</strain>
    </source>
</reference>
<protein>
    <submittedName>
        <fullName evidence="2">Uncharacterized protein</fullName>
    </submittedName>
</protein>
<comment type="caution">
    <text evidence="2">The sequence shown here is derived from an EMBL/GenBank/DDBJ whole genome shotgun (WGS) entry which is preliminary data.</text>
</comment>
<keyword evidence="1" id="KW-0472">Membrane</keyword>
<organism evidence="2 3">
    <name type="scientific">Parageobacillus thermoglucosidasius</name>
    <name type="common">Geobacillus thermoglucosidasius</name>
    <dbReference type="NCBI Taxonomy" id="1426"/>
    <lineage>
        <taxon>Bacteria</taxon>
        <taxon>Bacillati</taxon>
        <taxon>Bacillota</taxon>
        <taxon>Bacilli</taxon>
        <taxon>Bacillales</taxon>
        <taxon>Anoxybacillaceae</taxon>
        <taxon>Parageobacillus</taxon>
    </lineage>
</organism>
<sequence>MVELHDRPDVYKSILMMLILITLGIAITSVCKTKGDLKWAALSVVGFNLLLLVIGIGWTIGWSQEKLNPWVFFPAYYAALVAALYFYIKSIRLLNSYYKLFPIFLLLASVIPTLYVIVINGLWGKSTI</sequence>
<dbReference type="OrthoDB" id="9936316at2"/>
<feature type="transmembrane region" description="Helical" evidence="1">
    <location>
        <begin position="100"/>
        <end position="123"/>
    </location>
</feature>
<gene>
    <name evidence="2" type="ORF">A7K69_08295</name>
</gene>
<evidence type="ECO:0000313" key="3">
    <source>
        <dbReference type="Proteomes" id="UP000078290"/>
    </source>
</evidence>
<evidence type="ECO:0000313" key="2">
    <source>
        <dbReference type="EMBL" id="OAT72922.1"/>
    </source>
</evidence>
<feature type="transmembrane region" description="Helical" evidence="1">
    <location>
        <begin position="39"/>
        <end position="61"/>
    </location>
</feature>
<proteinExistence type="predicted"/>
<accession>A0A1B7KS53</accession>
<name>A0A1B7KS53_PARTM</name>
<feature type="transmembrane region" description="Helical" evidence="1">
    <location>
        <begin position="67"/>
        <end position="88"/>
    </location>
</feature>
<keyword evidence="1" id="KW-0812">Transmembrane</keyword>
<dbReference type="AlphaFoldDB" id="A0A1B7KS53"/>
<dbReference type="RefSeq" id="WP_064551890.1">
    <property type="nucleotide sequence ID" value="NZ_LXMA01000023.1"/>
</dbReference>
<evidence type="ECO:0000256" key="1">
    <source>
        <dbReference type="SAM" id="Phobius"/>
    </source>
</evidence>
<feature type="transmembrane region" description="Helical" evidence="1">
    <location>
        <begin position="14"/>
        <end position="32"/>
    </location>
</feature>